<dbReference type="Proteomes" id="UP001054837">
    <property type="component" value="Unassembled WGS sequence"/>
</dbReference>
<dbReference type="SUPFAM" id="SSF52540">
    <property type="entry name" value="P-loop containing nucleoside triphosphate hydrolases"/>
    <property type="match status" value="1"/>
</dbReference>
<dbReference type="InterPro" id="IPR037359">
    <property type="entry name" value="NST/OST"/>
</dbReference>
<evidence type="ECO:0000256" key="3">
    <source>
        <dbReference type="PIRSR" id="PIRSR637359-2"/>
    </source>
</evidence>
<keyword evidence="4" id="KW-1133">Transmembrane helix</keyword>
<dbReference type="PANTHER" id="PTHR10605">
    <property type="entry name" value="HEPARAN SULFATE SULFOTRANSFERASE"/>
    <property type="match status" value="1"/>
</dbReference>
<keyword evidence="4" id="KW-0812">Transmembrane</keyword>
<keyword evidence="4" id="KW-0472">Membrane</keyword>
<evidence type="ECO:0000256" key="1">
    <source>
        <dbReference type="ARBA" id="ARBA00022679"/>
    </source>
</evidence>
<proteinExistence type="predicted"/>
<evidence type="ECO:0000256" key="2">
    <source>
        <dbReference type="PIRSR" id="PIRSR637359-1"/>
    </source>
</evidence>
<dbReference type="PANTHER" id="PTHR10605:SF72">
    <property type="entry name" value="HEPARAN SULFATE 3-O SULFOTRANSFERASE-B, ISOFORM A"/>
    <property type="match status" value="1"/>
</dbReference>
<organism evidence="5 6">
    <name type="scientific">Caerostris darwini</name>
    <dbReference type="NCBI Taxonomy" id="1538125"/>
    <lineage>
        <taxon>Eukaryota</taxon>
        <taxon>Metazoa</taxon>
        <taxon>Ecdysozoa</taxon>
        <taxon>Arthropoda</taxon>
        <taxon>Chelicerata</taxon>
        <taxon>Arachnida</taxon>
        <taxon>Araneae</taxon>
        <taxon>Araneomorphae</taxon>
        <taxon>Entelegynae</taxon>
        <taxon>Araneoidea</taxon>
        <taxon>Araneidae</taxon>
        <taxon>Caerostris</taxon>
    </lineage>
</organism>
<evidence type="ECO:0000313" key="6">
    <source>
        <dbReference type="Proteomes" id="UP001054837"/>
    </source>
</evidence>
<accession>A0AAV4S5B9</accession>
<gene>
    <name evidence="5" type="primary">HS3ST4</name>
    <name evidence="5" type="ORF">CDAR_54771</name>
</gene>
<dbReference type="GO" id="GO:0008467">
    <property type="term" value="F:[heparan sulfate]-glucosamine 3-sulfotransferase activity"/>
    <property type="evidence" value="ECO:0007669"/>
    <property type="project" value="TreeGrafter"/>
</dbReference>
<feature type="active site" description="For sulfotransferase activity" evidence="2">
    <location>
        <position position="116"/>
    </location>
</feature>
<sequence>MAIICLNQIRKGMWKFLALSTALCVVICVAYLDVQMRYRTTNVQEKKDPGQWNASTKRRTLMQRLEWWQKNTVMRSLDQNSDNLSLFFEKNERREQLHKRGLKRRLPGAIIIGVKKGGTRALLEMLRLHPDVVAPGPEIHFFDRHYEKGLQWYR</sequence>
<feature type="transmembrane region" description="Helical" evidence="4">
    <location>
        <begin position="12"/>
        <end position="32"/>
    </location>
</feature>
<dbReference type="Gene3D" id="3.40.50.300">
    <property type="entry name" value="P-loop containing nucleotide triphosphate hydrolases"/>
    <property type="match status" value="1"/>
</dbReference>
<dbReference type="EMBL" id="BPLQ01007034">
    <property type="protein sequence ID" value="GIY27243.1"/>
    <property type="molecule type" value="Genomic_DNA"/>
</dbReference>
<comment type="caution">
    <text evidence="5">The sequence shown here is derived from an EMBL/GenBank/DDBJ whole genome shotgun (WGS) entry which is preliminary data.</text>
</comment>
<keyword evidence="6" id="KW-1185">Reference proteome</keyword>
<dbReference type="InterPro" id="IPR027417">
    <property type="entry name" value="P-loop_NTPase"/>
</dbReference>
<feature type="binding site" evidence="3">
    <location>
        <begin position="116"/>
        <end position="120"/>
    </location>
    <ligand>
        <name>3'-phosphoadenylyl sulfate</name>
        <dbReference type="ChEBI" id="CHEBI:58339"/>
    </ligand>
</feature>
<protein>
    <submittedName>
        <fullName evidence="5">Heparan sulfate glucosamine 3-O-sulfotransferase 4</fullName>
    </submittedName>
</protein>
<evidence type="ECO:0000313" key="5">
    <source>
        <dbReference type="EMBL" id="GIY27243.1"/>
    </source>
</evidence>
<name>A0AAV4S5B9_9ARAC</name>
<evidence type="ECO:0000256" key="4">
    <source>
        <dbReference type="SAM" id="Phobius"/>
    </source>
</evidence>
<reference evidence="5 6" key="1">
    <citation type="submission" date="2021-06" db="EMBL/GenBank/DDBJ databases">
        <title>Caerostris darwini draft genome.</title>
        <authorList>
            <person name="Kono N."/>
            <person name="Arakawa K."/>
        </authorList>
    </citation>
    <scope>NUCLEOTIDE SEQUENCE [LARGE SCALE GENOMIC DNA]</scope>
</reference>
<dbReference type="AlphaFoldDB" id="A0AAV4S5B9"/>
<keyword evidence="1" id="KW-0808">Transferase</keyword>